<keyword evidence="4 7" id="KW-0812">Transmembrane</keyword>
<dbReference type="PANTHER" id="PTHR30193:SF1">
    <property type="entry name" value="ABC TRANSPORTER PERMEASE PROTEIN YESP-RELATED"/>
    <property type="match status" value="1"/>
</dbReference>
<reference evidence="9 10" key="2">
    <citation type="journal article" date="2009" name="Proc. Natl. Acad. Sci. U.S.A.">
        <title>On the chimeric nature, thermophilic origin, and phylogenetic placement of the Thermotogales.</title>
        <authorList>
            <person name="Zhaxybayeva O."/>
            <person name="Swithers K.S."/>
            <person name="Lapierre P."/>
            <person name="Fournier G.P."/>
            <person name="Bickhart D.M."/>
            <person name="DeBoy R.T."/>
            <person name="Nelson K.E."/>
            <person name="Nesbo C.L."/>
            <person name="Doolittle W.F."/>
            <person name="Gogarten J.P."/>
            <person name="Noll K.M."/>
        </authorList>
    </citation>
    <scope>NUCLEOTIDE SEQUENCE [LARGE SCALE GENOMIC DNA]</scope>
    <source>
        <strain evidence="10">ATCC BAA-301 / DSM 14385 / NBRC 107922 / TMO</strain>
    </source>
</reference>
<evidence type="ECO:0000256" key="4">
    <source>
        <dbReference type="ARBA" id="ARBA00022692"/>
    </source>
</evidence>
<dbReference type="PANTHER" id="PTHR30193">
    <property type="entry name" value="ABC TRANSPORTER PERMEASE PROTEIN"/>
    <property type="match status" value="1"/>
</dbReference>
<gene>
    <name evidence="9" type="ordered locus">Tlet_1292</name>
</gene>
<dbReference type="GO" id="GO:0005886">
    <property type="term" value="C:plasma membrane"/>
    <property type="evidence" value="ECO:0007669"/>
    <property type="project" value="UniProtKB-SubCell"/>
</dbReference>
<evidence type="ECO:0000313" key="9">
    <source>
        <dbReference type="EMBL" id="ABV33850.1"/>
    </source>
</evidence>
<dbReference type="HOGENOM" id="CLU_016047_0_2_0"/>
<feature type="domain" description="ABC transmembrane type-1" evidence="8">
    <location>
        <begin position="73"/>
        <end position="289"/>
    </location>
</feature>
<dbReference type="InterPro" id="IPR000515">
    <property type="entry name" value="MetI-like"/>
</dbReference>
<dbReference type="eggNOG" id="COG1175">
    <property type="taxonomic scope" value="Bacteria"/>
</dbReference>
<dbReference type="AlphaFoldDB" id="A8F6R6"/>
<dbReference type="CDD" id="cd06261">
    <property type="entry name" value="TM_PBP2"/>
    <property type="match status" value="1"/>
</dbReference>
<comment type="similarity">
    <text evidence="7">Belongs to the binding-protein-dependent transport system permease family.</text>
</comment>
<sequence length="302" mass="34795" precursor="true">MVNNLFMRRRKKNIAGYLFILPWLIGFCLFTAGPILFSIFLSFHEWHIFDKMKWIGIENYKKLFADPLFYHSLKVTFYYAAISVPVGLVVGLFLAVLLYQKVKGTSVFRTIFYIPSIVPVVATATLWIWIYNPEYGILNFLLAKIGVRGPDWLYSTKWVVPAIAFMNAWTAGPNMIIYLASLEDIPKVYWDAAKVDGTNSWQRFWHITIPFLSPTTFFLLITNVMGALQTFAQAYIMGGGGRGFGAPANASLFYCLYLYEQGWSWFNMGYASSLSWVLTLIIFTLTLIIFKTSNKWVYYERS</sequence>
<proteinExistence type="inferred from homology"/>
<feature type="transmembrane region" description="Helical" evidence="7">
    <location>
        <begin position="204"/>
        <end position="228"/>
    </location>
</feature>
<evidence type="ECO:0000313" key="10">
    <source>
        <dbReference type="Proteomes" id="UP000002016"/>
    </source>
</evidence>
<dbReference type="EMBL" id="CP000812">
    <property type="protein sequence ID" value="ABV33850.1"/>
    <property type="molecule type" value="Genomic_DNA"/>
</dbReference>
<evidence type="ECO:0000256" key="5">
    <source>
        <dbReference type="ARBA" id="ARBA00022989"/>
    </source>
</evidence>
<evidence type="ECO:0000259" key="8">
    <source>
        <dbReference type="PROSITE" id="PS50928"/>
    </source>
</evidence>
<feature type="transmembrane region" description="Helical" evidence="7">
    <location>
        <begin position="77"/>
        <end position="99"/>
    </location>
</feature>
<keyword evidence="10" id="KW-1185">Reference proteome</keyword>
<feature type="transmembrane region" description="Helical" evidence="7">
    <location>
        <begin position="271"/>
        <end position="290"/>
    </location>
</feature>
<dbReference type="OrthoDB" id="9777304at2"/>
<name>A8F6R6_PSELT</name>
<evidence type="ECO:0000256" key="3">
    <source>
        <dbReference type="ARBA" id="ARBA00022475"/>
    </source>
</evidence>
<reference evidence="9 10" key="1">
    <citation type="submission" date="2007-08" db="EMBL/GenBank/DDBJ databases">
        <title>Complete sequence of Thermotoga lettingae TMO.</title>
        <authorList>
            <consortium name="US DOE Joint Genome Institute"/>
            <person name="Copeland A."/>
            <person name="Lucas S."/>
            <person name="Lapidus A."/>
            <person name="Barry K."/>
            <person name="Glavina del Rio T."/>
            <person name="Dalin E."/>
            <person name="Tice H."/>
            <person name="Pitluck S."/>
            <person name="Foster B."/>
            <person name="Bruce D."/>
            <person name="Schmutz J."/>
            <person name="Larimer F."/>
            <person name="Land M."/>
            <person name="Hauser L."/>
            <person name="Kyrpides N."/>
            <person name="Mikhailova N."/>
            <person name="Nelson K."/>
            <person name="Gogarten J.P."/>
            <person name="Noll K."/>
            <person name="Richardson P."/>
        </authorList>
    </citation>
    <scope>NUCLEOTIDE SEQUENCE [LARGE SCALE GENOMIC DNA]</scope>
    <source>
        <strain evidence="10">ATCC BAA-301 / DSM 14385 / NBRC 107922 / TMO</strain>
    </source>
</reference>
<organism evidence="9 10">
    <name type="scientific">Pseudothermotoga lettingae (strain ATCC BAA-301 / DSM 14385 / NBRC 107922 / TMO)</name>
    <name type="common">Thermotoga lettingae</name>
    <dbReference type="NCBI Taxonomy" id="416591"/>
    <lineage>
        <taxon>Bacteria</taxon>
        <taxon>Thermotogati</taxon>
        <taxon>Thermotogota</taxon>
        <taxon>Thermotogae</taxon>
        <taxon>Thermotogales</taxon>
        <taxon>Thermotogaceae</taxon>
        <taxon>Pseudothermotoga</taxon>
    </lineage>
</organism>
<evidence type="ECO:0000256" key="7">
    <source>
        <dbReference type="RuleBase" id="RU363032"/>
    </source>
</evidence>
<dbReference type="SUPFAM" id="SSF161098">
    <property type="entry name" value="MetI-like"/>
    <property type="match status" value="1"/>
</dbReference>
<comment type="subcellular location">
    <subcellularLocation>
        <location evidence="1 7">Cell membrane</location>
        <topology evidence="1 7">Multi-pass membrane protein</topology>
    </subcellularLocation>
</comment>
<dbReference type="InterPro" id="IPR051393">
    <property type="entry name" value="ABC_transporter_permease"/>
</dbReference>
<keyword evidence="2 7" id="KW-0813">Transport</keyword>
<keyword evidence="3" id="KW-1003">Cell membrane</keyword>
<dbReference type="STRING" id="416591.Tlet_1292"/>
<evidence type="ECO:0000256" key="2">
    <source>
        <dbReference type="ARBA" id="ARBA00022448"/>
    </source>
</evidence>
<dbReference type="Pfam" id="PF00528">
    <property type="entry name" value="BPD_transp_1"/>
    <property type="match status" value="1"/>
</dbReference>
<protein>
    <submittedName>
        <fullName evidence="9">Binding-protein-dependent transport systems inner membrane component</fullName>
    </submittedName>
</protein>
<accession>A8F6R6</accession>
<dbReference type="Proteomes" id="UP000002016">
    <property type="component" value="Chromosome"/>
</dbReference>
<evidence type="ECO:0000256" key="1">
    <source>
        <dbReference type="ARBA" id="ARBA00004651"/>
    </source>
</evidence>
<keyword evidence="6 7" id="KW-0472">Membrane</keyword>
<dbReference type="KEGG" id="tle:Tlet_1292"/>
<dbReference type="GO" id="GO:0055085">
    <property type="term" value="P:transmembrane transport"/>
    <property type="evidence" value="ECO:0007669"/>
    <property type="project" value="InterPro"/>
</dbReference>
<feature type="transmembrane region" description="Helical" evidence="7">
    <location>
        <begin position="20"/>
        <end position="43"/>
    </location>
</feature>
<keyword evidence="5 7" id="KW-1133">Transmembrane helix</keyword>
<dbReference type="Gene3D" id="1.10.3720.10">
    <property type="entry name" value="MetI-like"/>
    <property type="match status" value="1"/>
</dbReference>
<dbReference type="PROSITE" id="PS50928">
    <property type="entry name" value="ABC_TM1"/>
    <property type="match status" value="1"/>
</dbReference>
<feature type="transmembrane region" description="Helical" evidence="7">
    <location>
        <begin position="111"/>
        <end position="131"/>
    </location>
</feature>
<dbReference type="RefSeq" id="WP_012003326.1">
    <property type="nucleotide sequence ID" value="NC_009828.1"/>
</dbReference>
<evidence type="ECO:0000256" key="6">
    <source>
        <dbReference type="ARBA" id="ARBA00023136"/>
    </source>
</evidence>
<dbReference type="InterPro" id="IPR035906">
    <property type="entry name" value="MetI-like_sf"/>
</dbReference>